<evidence type="ECO:0000256" key="9">
    <source>
        <dbReference type="RuleBase" id="RU367081"/>
    </source>
</evidence>
<evidence type="ECO:0000256" key="5">
    <source>
        <dbReference type="ARBA" id="ARBA00023136"/>
    </source>
</evidence>
<dbReference type="GO" id="GO:0016095">
    <property type="term" value="P:polyprenol catabolic process"/>
    <property type="evidence" value="ECO:0007669"/>
    <property type="project" value="UniProtKB-UniRule"/>
</dbReference>
<keyword evidence="4 9" id="KW-1133">Transmembrane helix</keyword>
<dbReference type="PROSITE" id="PS50244">
    <property type="entry name" value="S5A_REDUCTASE"/>
    <property type="match status" value="1"/>
</dbReference>
<dbReference type="Gene3D" id="1.20.120.1630">
    <property type="match status" value="1"/>
</dbReference>
<sequence>MLVFLSHVARRFYECRSVSVFGNSQMSITHFVLSILYYIAVPFAIYTSRLQAAERSPLSMVLFVICVFGVQFCQDLTFQQLANLRNSIKYEKGGNCADKYFVPTGSMFQYVTCPHYLLEITLYLSIHIFLTTQWTSFSHILVFVVINQICSAWLNHMWYKEHFPEWANERAALFPGVL</sequence>
<dbReference type="Proteomes" id="UP001497525">
    <property type="component" value="Unassembled WGS sequence"/>
</dbReference>
<comment type="function">
    <text evidence="9">Plays a key role in early steps of protein N-linked glycosylation by being involved in the conversion of polyprenol into dolichol. Acts as a polyprenal reductase that mediates the reduction of polyprenal into dolichal in a NADP-dependent mechanism. Dolichols are required for the synthesis of dolichol-linked monosaccharides and the oligosaccharide precursor used for N-glycosylation.</text>
</comment>
<keyword evidence="5 9" id="KW-0472">Membrane</keyword>
<comment type="caution">
    <text evidence="11">The sequence shown here is derived from an EMBL/GenBank/DDBJ whole genome shotgun (WGS) entry which is preliminary data.</text>
</comment>
<comment type="catalytic activity">
    <reaction evidence="8 9">
        <text>a di-trans,poly-cis-dolichal + NADP(+) = a di-trans,poly-cis-polyprenal + NADPH + H(+)</text>
        <dbReference type="Rhea" id="RHEA:80727"/>
        <dbReference type="Rhea" id="RHEA-COMP:19536"/>
        <dbReference type="Rhea" id="RHEA-COMP:19537"/>
        <dbReference type="ChEBI" id="CHEBI:15378"/>
        <dbReference type="ChEBI" id="CHEBI:57783"/>
        <dbReference type="ChEBI" id="CHEBI:58349"/>
        <dbReference type="ChEBI" id="CHEBI:231623"/>
        <dbReference type="ChEBI" id="CHEBI:231637"/>
        <dbReference type="EC" id="1.3.1.94"/>
    </reaction>
    <physiologicalReaction direction="right-to-left" evidence="8 9">
        <dbReference type="Rhea" id="RHEA:80729"/>
    </physiologicalReaction>
</comment>
<comment type="pathway">
    <text evidence="9">Protein modification; protein glycosylation.</text>
</comment>
<evidence type="ECO:0000313" key="11">
    <source>
        <dbReference type="EMBL" id="CAL5139058.1"/>
    </source>
</evidence>
<dbReference type="EC" id="1.3.1.94" evidence="2 9"/>
<evidence type="ECO:0000256" key="1">
    <source>
        <dbReference type="ARBA" id="ARBA00004127"/>
    </source>
</evidence>
<feature type="transmembrane region" description="Helical" evidence="9">
    <location>
        <begin position="137"/>
        <end position="154"/>
    </location>
</feature>
<feature type="transmembrane region" description="Helical" evidence="9">
    <location>
        <begin position="107"/>
        <end position="130"/>
    </location>
</feature>
<accession>A0AAV2TP98</accession>
<dbReference type="GO" id="GO:0003865">
    <property type="term" value="F:3-oxo-5-alpha-steroid 4-dehydrogenase activity"/>
    <property type="evidence" value="ECO:0007669"/>
    <property type="project" value="TreeGrafter"/>
</dbReference>
<dbReference type="GO" id="GO:0160198">
    <property type="term" value="F:polyprenal reductase activity"/>
    <property type="evidence" value="ECO:0007669"/>
    <property type="project" value="UniProtKB-EC"/>
</dbReference>
<evidence type="ECO:0000256" key="6">
    <source>
        <dbReference type="ARBA" id="ARBA00046320"/>
    </source>
</evidence>
<dbReference type="PANTHER" id="PTHR14624:SF0">
    <property type="entry name" value="POLYPRENOL REDUCTASE"/>
    <property type="match status" value="1"/>
</dbReference>
<evidence type="ECO:0000256" key="2">
    <source>
        <dbReference type="ARBA" id="ARBA00012522"/>
    </source>
</evidence>
<evidence type="ECO:0000256" key="4">
    <source>
        <dbReference type="ARBA" id="ARBA00022989"/>
    </source>
</evidence>
<dbReference type="InterPro" id="IPR001104">
    <property type="entry name" value="3-oxo-5_a-steroid_4-DH_C"/>
</dbReference>
<dbReference type="EMBL" id="CAXLJL010000589">
    <property type="protein sequence ID" value="CAL5139058.1"/>
    <property type="molecule type" value="Genomic_DNA"/>
</dbReference>
<dbReference type="GO" id="GO:0006488">
    <property type="term" value="P:dolichol-linked oligosaccharide biosynthetic process"/>
    <property type="evidence" value="ECO:0007669"/>
    <property type="project" value="UniProtKB-UniRule"/>
</dbReference>
<evidence type="ECO:0000259" key="10">
    <source>
        <dbReference type="Pfam" id="PF02544"/>
    </source>
</evidence>
<feature type="transmembrane region" description="Helical" evidence="9">
    <location>
        <begin position="28"/>
        <end position="46"/>
    </location>
</feature>
<keyword evidence="9" id="KW-0521">NADP</keyword>
<dbReference type="AlphaFoldDB" id="A0AAV2TP98"/>
<reference evidence="11" key="1">
    <citation type="submission" date="2024-06" db="EMBL/GenBank/DDBJ databases">
        <authorList>
            <person name="Liu X."/>
            <person name="Lenzi L."/>
            <person name="Haldenby T S."/>
            <person name="Uol C."/>
        </authorList>
    </citation>
    <scope>NUCLEOTIDE SEQUENCE</scope>
</reference>
<protein>
    <recommendedName>
        <fullName evidence="7 9">Polyprenal reductase</fullName>
        <ecNumber evidence="2 9">1.3.1.94</ecNumber>
    </recommendedName>
</protein>
<gene>
    <name evidence="11" type="ORF">CDAUBV1_LOCUS14106</name>
</gene>
<evidence type="ECO:0000256" key="3">
    <source>
        <dbReference type="ARBA" id="ARBA00022692"/>
    </source>
</evidence>
<dbReference type="InterPro" id="IPR039698">
    <property type="entry name" value="Dfg10/SRD5A3"/>
</dbReference>
<keyword evidence="9" id="KW-0560">Oxidoreductase</keyword>
<comment type="similarity">
    <text evidence="6 9">Belongs to the steroid 5-alpha reductase family. Polyprenal reductase subfamily.</text>
</comment>
<evidence type="ECO:0000256" key="8">
    <source>
        <dbReference type="ARBA" id="ARBA00049427"/>
    </source>
</evidence>
<evidence type="ECO:0000256" key="7">
    <source>
        <dbReference type="ARBA" id="ARBA00047186"/>
    </source>
</evidence>
<feature type="domain" description="3-oxo-5-alpha-steroid 4-dehydrogenase C-terminal" evidence="10">
    <location>
        <begin position="26"/>
        <end position="178"/>
    </location>
</feature>
<comment type="subcellular location">
    <subcellularLocation>
        <location evidence="1">Endomembrane system</location>
        <topology evidence="1">Multi-pass membrane protein</topology>
    </subcellularLocation>
    <subcellularLocation>
        <location evidence="9">Endoplasmic reticulum membrane</location>
    </subcellularLocation>
</comment>
<proteinExistence type="inferred from homology"/>
<evidence type="ECO:0000313" key="12">
    <source>
        <dbReference type="Proteomes" id="UP001497525"/>
    </source>
</evidence>
<keyword evidence="3 9" id="KW-0812">Transmembrane</keyword>
<dbReference type="GO" id="GO:0102389">
    <property type="term" value="F:polyprenol reductase activity"/>
    <property type="evidence" value="ECO:0007669"/>
    <property type="project" value="UniProtKB-UniRule"/>
</dbReference>
<dbReference type="PANTHER" id="PTHR14624">
    <property type="entry name" value="DFG10 PROTEIN"/>
    <property type="match status" value="1"/>
</dbReference>
<organism evidence="11 12">
    <name type="scientific">Calicophoron daubneyi</name>
    <name type="common">Rumen fluke</name>
    <name type="synonym">Paramphistomum daubneyi</name>
    <dbReference type="NCBI Taxonomy" id="300641"/>
    <lineage>
        <taxon>Eukaryota</taxon>
        <taxon>Metazoa</taxon>
        <taxon>Spiralia</taxon>
        <taxon>Lophotrochozoa</taxon>
        <taxon>Platyhelminthes</taxon>
        <taxon>Trematoda</taxon>
        <taxon>Digenea</taxon>
        <taxon>Plagiorchiida</taxon>
        <taxon>Pronocephalata</taxon>
        <taxon>Paramphistomoidea</taxon>
        <taxon>Paramphistomidae</taxon>
        <taxon>Calicophoron</taxon>
    </lineage>
</organism>
<name>A0AAV2TP98_CALDB</name>
<dbReference type="GO" id="GO:0005789">
    <property type="term" value="C:endoplasmic reticulum membrane"/>
    <property type="evidence" value="ECO:0007669"/>
    <property type="project" value="UniProtKB-SubCell"/>
</dbReference>
<dbReference type="Pfam" id="PF02544">
    <property type="entry name" value="Steroid_dh"/>
    <property type="match status" value="1"/>
</dbReference>
<keyword evidence="9" id="KW-0256">Endoplasmic reticulum</keyword>
<feature type="transmembrane region" description="Helical" evidence="9">
    <location>
        <begin position="58"/>
        <end position="77"/>
    </location>
</feature>